<dbReference type="SUPFAM" id="SSF52172">
    <property type="entry name" value="CheY-like"/>
    <property type="match status" value="1"/>
</dbReference>
<dbReference type="GO" id="GO:0000160">
    <property type="term" value="P:phosphorelay signal transduction system"/>
    <property type="evidence" value="ECO:0007669"/>
    <property type="project" value="InterPro"/>
</dbReference>
<dbReference type="InterPro" id="IPR011006">
    <property type="entry name" value="CheY-like_superfamily"/>
</dbReference>
<dbReference type="Gene3D" id="3.40.50.2300">
    <property type="match status" value="1"/>
</dbReference>
<organism evidence="4 5">
    <name type="scientific">Roseospira visakhapatnamensis</name>
    <dbReference type="NCBI Taxonomy" id="390880"/>
    <lineage>
        <taxon>Bacteria</taxon>
        <taxon>Pseudomonadati</taxon>
        <taxon>Pseudomonadota</taxon>
        <taxon>Alphaproteobacteria</taxon>
        <taxon>Rhodospirillales</taxon>
        <taxon>Rhodospirillaceae</taxon>
        <taxon>Roseospira</taxon>
    </lineage>
</organism>
<name>A0A7W6RDT6_9PROT</name>
<dbReference type="Pfam" id="PF00072">
    <property type="entry name" value="Response_reg"/>
    <property type="match status" value="1"/>
</dbReference>
<dbReference type="PANTHER" id="PTHR43228">
    <property type="entry name" value="TWO-COMPONENT RESPONSE REGULATOR"/>
    <property type="match status" value="1"/>
</dbReference>
<feature type="domain" description="Response regulatory" evidence="3">
    <location>
        <begin position="9"/>
        <end position="128"/>
    </location>
</feature>
<feature type="modified residue" description="4-aspartylphosphate" evidence="1">
    <location>
        <position position="59"/>
    </location>
</feature>
<feature type="compositionally biased region" description="Basic and acidic residues" evidence="2">
    <location>
        <begin position="149"/>
        <end position="162"/>
    </location>
</feature>
<dbReference type="Proteomes" id="UP000554286">
    <property type="component" value="Unassembled WGS sequence"/>
</dbReference>
<dbReference type="AlphaFoldDB" id="A0A7W6RDT6"/>
<accession>A0A7W6RDT6</accession>
<evidence type="ECO:0000259" key="3">
    <source>
        <dbReference type="PROSITE" id="PS50110"/>
    </source>
</evidence>
<dbReference type="PROSITE" id="PS50110">
    <property type="entry name" value="RESPONSE_REGULATORY"/>
    <property type="match status" value="1"/>
</dbReference>
<dbReference type="InterPro" id="IPR001789">
    <property type="entry name" value="Sig_transdc_resp-reg_receiver"/>
</dbReference>
<dbReference type="SMART" id="SM00448">
    <property type="entry name" value="REC"/>
    <property type="match status" value="1"/>
</dbReference>
<evidence type="ECO:0000313" key="4">
    <source>
        <dbReference type="EMBL" id="MBB4266695.1"/>
    </source>
</evidence>
<dbReference type="EMBL" id="JACIGK010000016">
    <property type="protein sequence ID" value="MBB4266695.1"/>
    <property type="molecule type" value="Genomic_DNA"/>
</dbReference>
<evidence type="ECO:0000313" key="5">
    <source>
        <dbReference type="Proteomes" id="UP000554286"/>
    </source>
</evidence>
<dbReference type="RefSeq" id="WP_184045367.1">
    <property type="nucleotide sequence ID" value="NZ_JACIGK010000016.1"/>
</dbReference>
<proteinExistence type="predicted"/>
<evidence type="ECO:0000256" key="1">
    <source>
        <dbReference type="PROSITE-ProRule" id="PRU00169"/>
    </source>
</evidence>
<gene>
    <name evidence="4" type="ORF">GGD89_002328</name>
</gene>
<evidence type="ECO:0000256" key="2">
    <source>
        <dbReference type="SAM" id="MobiDB-lite"/>
    </source>
</evidence>
<sequence>MSLDLSQFCILVVDDNPHMRRIVKEILRALGVGTIKDATDGADALKIMRVITPDVIIADLDMSPLDGLEFTRMVRTGKDSTNRYVPIIMLTAHSESFRVVQARDAGVTEFLAKPISVKRLSLRLEAVIKRPRVYVRTRTFFGPDRRRRTADPQRLPHGERRRGGPPPDDTTGSS</sequence>
<keyword evidence="1" id="KW-0597">Phosphoprotein</keyword>
<reference evidence="4 5" key="1">
    <citation type="submission" date="2020-08" db="EMBL/GenBank/DDBJ databases">
        <title>Genome sequencing of Purple Non-Sulfur Bacteria from various extreme environments.</title>
        <authorList>
            <person name="Mayer M."/>
        </authorList>
    </citation>
    <scope>NUCLEOTIDE SEQUENCE [LARGE SCALE GENOMIC DNA]</scope>
    <source>
        <strain evidence="4 5">JA131</strain>
    </source>
</reference>
<keyword evidence="5" id="KW-1185">Reference proteome</keyword>
<feature type="region of interest" description="Disordered" evidence="2">
    <location>
        <begin position="144"/>
        <end position="174"/>
    </location>
</feature>
<dbReference type="PANTHER" id="PTHR43228:SF1">
    <property type="entry name" value="TWO-COMPONENT RESPONSE REGULATOR ARR22"/>
    <property type="match status" value="1"/>
</dbReference>
<dbReference type="InterPro" id="IPR052048">
    <property type="entry name" value="ST_Response_Regulator"/>
</dbReference>
<comment type="caution">
    <text evidence="4">The sequence shown here is derived from an EMBL/GenBank/DDBJ whole genome shotgun (WGS) entry which is preliminary data.</text>
</comment>
<protein>
    <submittedName>
        <fullName evidence="4">CheY-like chemotaxis protein</fullName>
    </submittedName>
</protein>